<dbReference type="InterPro" id="IPR000084">
    <property type="entry name" value="PE-PGRS_N"/>
</dbReference>
<evidence type="ECO:0000259" key="1">
    <source>
        <dbReference type="Pfam" id="PF00934"/>
    </source>
</evidence>
<feature type="domain" description="PE" evidence="1">
    <location>
        <begin position="6"/>
        <end position="92"/>
    </location>
</feature>
<dbReference type="AlphaFoldDB" id="A0A9X2Z0L9"/>
<reference evidence="2" key="2">
    <citation type="journal article" date="2022" name="BMC Genomics">
        <title>Comparative genome analysis of mycobacteria focusing on tRNA and non-coding RNA.</title>
        <authorList>
            <person name="Behra P.R.K."/>
            <person name="Pettersson B.M.F."/>
            <person name="Ramesh M."/>
            <person name="Das S."/>
            <person name="Dasgupta S."/>
            <person name="Kirsebom L.A."/>
        </authorList>
    </citation>
    <scope>NUCLEOTIDE SEQUENCE</scope>
    <source>
        <strain evidence="2">DSM 44838</strain>
    </source>
</reference>
<evidence type="ECO:0000313" key="3">
    <source>
        <dbReference type="Proteomes" id="UP001141629"/>
    </source>
</evidence>
<organism evidence="2 3">
    <name type="scientific">Mycobacterium yunnanensis</name>
    <dbReference type="NCBI Taxonomy" id="368477"/>
    <lineage>
        <taxon>Bacteria</taxon>
        <taxon>Bacillati</taxon>
        <taxon>Actinomycetota</taxon>
        <taxon>Actinomycetes</taxon>
        <taxon>Mycobacteriales</taxon>
        <taxon>Mycobacteriaceae</taxon>
        <taxon>Mycobacterium</taxon>
    </lineage>
</organism>
<dbReference type="RefSeq" id="WP_263995534.1">
    <property type="nucleotide sequence ID" value="NZ_JACKVK010000005.1"/>
</dbReference>
<gene>
    <name evidence="2" type="ORF">H7K45_09450</name>
</gene>
<protein>
    <submittedName>
        <fullName evidence="2">PE family protein</fullName>
    </submittedName>
</protein>
<accession>A0A9X2Z0L9</accession>
<dbReference type="Proteomes" id="UP001141629">
    <property type="component" value="Unassembled WGS sequence"/>
</dbReference>
<reference evidence="2" key="1">
    <citation type="submission" date="2020-07" db="EMBL/GenBank/DDBJ databases">
        <authorList>
            <person name="Pettersson B.M.F."/>
            <person name="Behra P.R.K."/>
            <person name="Ramesh M."/>
            <person name="Das S."/>
            <person name="Dasgupta S."/>
            <person name="Kirsebom L.A."/>
        </authorList>
    </citation>
    <scope>NUCLEOTIDE SEQUENCE</scope>
    <source>
        <strain evidence="2">DSM 44838</strain>
    </source>
</reference>
<proteinExistence type="predicted"/>
<dbReference type="Pfam" id="PF00934">
    <property type="entry name" value="PE"/>
    <property type="match status" value="1"/>
</dbReference>
<dbReference type="EMBL" id="JACKVK010000005">
    <property type="protein sequence ID" value="MCV7420761.1"/>
    <property type="molecule type" value="Genomic_DNA"/>
</dbReference>
<evidence type="ECO:0000313" key="2">
    <source>
        <dbReference type="EMBL" id="MCV7420761.1"/>
    </source>
</evidence>
<keyword evidence="3" id="KW-1185">Reference proteome</keyword>
<name>A0A9X2Z0L9_9MYCO</name>
<comment type="caution">
    <text evidence="2">The sequence shown here is derived from an EMBL/GenBank/DDBJ whole genome shotgun (WGS) entry which is preliminary data.</text>
</comment>
<sequence length="98" mass="9894">MQPLEHNPAAVGVGTEVTANGTRGLATGMAATTEASALVPAGVDEVSIQAALSFATEALEMNAINAFAQQELARAGLQYVESAAIYEAVDASTATTLL</sequence>